<dbReference type="InterPro" id="IPR004879">
    <property type="entry name" value="Ssp411-like_TRX"/>
</dbReference>
<dbReference type="CDD" id="cd02955">
    <property type="entry name" value="SSP411"/>
    <property type="match status" value="1"/>
</dbReference>
<dbReference type="Proteomes" id="UP000595074">
    <property type="component" value="Chromosome"/>
</dbReference>
<dbReference type="GO" id="GO:0005975">
    <property type="term" value="P:carbohydrate metabolic process"/>
    <property type="evidence" value="ECO:0007669"/>
    <property type="project" value="InterPro"/>
</dbReference>
<proteinExistence type="predicted"/>
<dbReference type="Pfam" id="PF03190">
    <property type="entry name" value="Thioredox_DsbH"/>
    <property type="match status" value="1"/>
</dbReference>
<organism evidence="2 3">
    <name type="scientific">Sulfurovum indicum</name>
    <dbReference type="NCBI Taxonomy" id="2779528"/>
    <lineage>
        <taxon>Bacteria</taxon>
        <taxon>Pseudomonadati</taxon>
        <taxon>Campylobacterota</taxon>
        <taxon>Epsilonproteobacteria</taxon>
        <taxon>Campylobacterales</taxon>
        <taxon>Sulfurovaceae</taxon>
        <taxon>Sulfurovum</taxon>
    </lineage>
</organism>
<dbReference type="SUPFAM" id="SSF48208">
    <property type="entry name" value="Six-hairpin glycosidases"/>
    <property type="match status" value="1"/>
</dbReference>
<name>A0A7M1S4Y0_9BACT</name>
<dbReference type="PANTHER" id="PTHR42899">
    <property type="entry name" value="SPERMATOGENESIS-ASSOCIATED PROTEIN 20"/>
    <property type="match status" value="1"/>
</dbReference>
<sequence>MKKWMVLIACMVLLHAEHNYTNALVDEKSPYLQQHAHNPVHWYPWGEEAFEKAKIEQKLIFLSIGYSTCHWCHEMEQESFRDESVAKLLNDHYISIKVDREEYPQIDKKYQKLFLQRYGKRGGWPLSVFLSPNREVFHLATYIPKEEGYGSKGLMKLLPEFAALQKKPKVFNRRIDFYKKLAEEESKRQELKAGVLSQMIQQAVSEIAKTYDEQYGGFAFRPKYPEASKIELLLTAYRLSGDRDALKMAKETLHKMAQSGVYDQVEGGFFRYTTDEAWLNPHFEKMLYTNAEMIPVYVQMYLLTEDPVCKQVVEETIAHMEKHFTCEGLFLSASDADSDGEEGGYYIYDYLKVQEALLAEGWGKEEVEAVLNYYGIEEDGNVDGEFSHLHISSGTKPNRAEELKKYLQSVRQKRHFPFVDRKIITAWNAMMIKALFYAGKIDAKYTELGKKHLKKLFETMFRDGVLYHYTLPETVPVQKAILEDYAFLTDALIEGYEQTYHAEYLKYSEQLAKESIEKFYRKKQWYLSSSKIGVLADFDDRYYTSALSVMLESLLRLASLTEKRSYLKIVEESIAEHGGILETEPSKAPKLFQTYMRLKQGDVTIHAEKRVLQKAHKQIDSIRYPFVLSKAQEAEGYLACGIGQCFAQEKDIDKLIEKIEQMKKDQVGPLWQK</sequence>
<dbReference type="PIRSF" id="PIRSF006402">
    <property type="entry name" value="UCP006402_thioredoxin"/>
    <property type="match status" value="1"/>
</dbReference>
<dbReference type="SUPFAM" id="SSF52833">
    <property type="entry name" value="Thioredoxin-like"/>
    <property type="match status" value="1"/>
</dbReference>
<evidence type="ECO:0000313" key="3">
    <source>
        <dbReference type="Proteomes" id="UP000595074"/>
    </source>
</evidence>
<dbReference type="RefSeq" id="WP_197548498.1">
    <property type="nucleotide sequence ID" value="NZ_CP063164.1"/>
</dbReference>
<feature type="domain" description="Spermatogenesis-associated protein 20-like TRX" evidence="1">
    <location>
        <begin position="21"/>
        <end position="166"/>
    </location>
</feature>
<dbReference type="InterPro" id="IPR012341">
    <property type="entry name" value="6hp_glycosidase-like_sf"/>
</dbReference>
<gene>
    <name evidence="2" type="ORF">IMZ28_10255</name>
</gene>
<dbReference type="InterPro" id="IPR008928">
    <property type="entry name" value="6-hairpin_glycosidase_sf"/>
</dbReference>
<keyword evidence="3" id="KW-1185">Reference proteome</keyword>
<evidence type="ECO:0000259" key="1">
    <source>
        <dbReference type="Pfam" id="PF03190"/>
    </source>
</evidence>
<dbReference type="KEGG" id="sinu:IMZ28_10255"/>
<dbReference type="Gene3D" id="1.50.10.10">
    <property type="match status" value="1"/>
</dbReference>
<dbReference type="AlphaFoldDB" id="A0A7M1S4Y0"/>
<evidence type="ECO:0000313" key="2">
    <source>
        <dbReference type="EMBL" id="QOR61789.1"/>
    </source>
</evidence>
<reference evidence="2 3" key="1">
    <citation type="submission" date="2020-10" db="EMBL/GenBank/DDBJ databases">
        <title>The genome of sulfurovum sp.</title>
        <authorList>
            <person name="Xie S."/>
            <person name="Shao Z."/>
            <person name="Jiang L."/>
        </authorList>
    </citation>
    <scope>NUCLEOTIDE SEQUENCE [LARGE SCALE GENOMIC DNA]</scope>
    <source>
        <strain evidence="2 3">ST-419</strain>
    </source>
</reference>
<dbReference type="PANTHER" id="PTHR42899:SF1">
    <property type="entry name" value="SPERMATOGENESIS-ASSOCIATED PROTEIN 20"/>
    <property type="match status" value="1"/>
</dbReference>
<dbReference type="InterPro" id="IPR036249">
    <property type="entry name" value="Thioredoxin-like_sf"/>
</dbReference>
<dbReference type="EMBL" id="CP063164">
    <property type="protein sequence ID" value="QOR61789.1"/>
    <property type="molecule type" value="Genomic_DNA"/>
</dbReference>
<dbReference type="InterPro" id="IPR024705">
    <property type="entry name" value="Ssp411"/>
</dbReference>
<accession>A0A7M1S4Y0</accession>
<dbReference type="Gene3D" id="3.40.30.10">
    <property type="entry name" value="Glutaredoxin"/>
    <property type="match status" value="1"/>
</dbReference>
<protein>
    <submittedName>
        <fullName evidence="2">Thioredoxin domain-containing protein</fullName>
    </submittedName>
</protein>